<accession>A0A447V8I1</accession>
<evidence type="ECO:0000313" key="1">
    <source>
        <dbReference type="EMBL" id="VEC02010.1"/>
    </source>
</evidence>
<gene>
    <name evidence="1" type="ORF">NCTC11466_04559</name>
</gene>
<name>A0A447V8I1_9ENTR</name>
<protein>
    <submittedName>
        <fullName evidence="1">Uncharacterized protein</fullName>
    </submittedName>
</protein>
<evidence type="ECO:0000313" key="2">
    <source>
        <dbReference type="Proteomes" id="UP000274122"/>
    </source>
</evidence>
<proteinExistence type="predicted"/>
<organism evidence="1 2">
    <name type="scientific">Cedecea lapagei</name>
    <dbReference type="NCBI Taxonomy" id="158823"/>
    <lineage>
        <taxon>Bacteria</taxon>
        <taxon>Pseudomonadati</taxon>
        <taxon>Pseudomonadota</taxon>
        <taxon>Gammaproteobacteria</taxon>
        <taxon>Enterobacterales</taxon>
        <taxon>Enterobacteriaceae</taxon>
        <taxon>Cedecea</taxon>
    </lineage>
</organism>
<reference evidence="1 2" key="1">
    <citation type="submission" date="2018-12" db="EMBL/GenBank/DDBJ databases">
        <authorList>
            <consortium name="Pathogen Informatics"/>
        </authorList>
    </citation>
    <scope>NUCLEOTIDE SEQUENCE [LARGE SCALE GENOMIC DNA]</scope>
    <source>
        <strain evidence="1 2">NCTC11466</strain>
    </source>
</reference>
<dbReference type="RefSeq" id="WP_232012268.1">
    <property type="nucleotide sequence ID" value="NZ_LR134201.1"/>
</dbReference>
<dbReference type="Proteomes" id="UP000274122">
    <property type="component" value="Chromosome"/>
</dbReference>
<dbReference type="EMBL" id="LR134201">
    <property type="protein sequence ID" value="VEC02010.1"/>
    <property type="molecule type" value="Genomic_DNA"/>
</dbReference>
<keyword evidence="2" id="KW-1185">Reference proteome</keyword>
<dbReference type="AlphaFoldDB" id="A0A447V8I1"/>
<dbReference type="KEGG" id="clap:NCTC11466_04559"/>
<sequence length="95" mass="10583">MKNEIALVANNSRLPVIHGTTIKLCGSTEINDVATAARYAAELLELWGKYLNKPLRKADKDAGARFGTLIFELYCATQRAEDMLDSLLREKQEGK</sequence>